<dbReference type="Proteomes" id="UP000183832">
    <property type="component" value="Unassembled WGS sequence"/>
</dbReference>
<reference evidence="1 2" key="1">
    <citation type="submission" date="2015-04" db="EMBL/GenBank/DDBJ databases">
        <authorList>
            <person name="Syromyatnikov M.Y."/>
            <person name="Popov V.N."/>
        </authorList>
    </citation>
    <scope>NUCLEOTIDE SEQUENCE [LARGE SCALE GENOMIC DNA]</scope>
</reference>
<evidence type="ECO:0000313" key="2">
    <source>
        <dbReference type="Proteomes" id="UP000183832"/>
    </source>
</evidence>
<dbReference type="EMBL" id="CVRI01000020">
    <property type="protein sequence ID" value="CRK91376.1"/>
    <property type="molecule type" value="Genomic_DNA"/>
</dbReference>
<sequence>MNDIRSNERQTVLLSSLNRILKVFCQEFISYRISRQPTVKNFPKQSQAVCIFATYLLIMTSWKINHKSHYENQRTKKWHKISMTPFEKRFHVVIKVDAQLIPSSHLKESRLCETVGVTK</sequence>
<evidence type="ECO:0000313" key="1">
    <source>
        <dbReference type="EMBL" id="CRK91376.1"/>
    </source>
</evidence>
<keyword evidence="2" id="KW-1185">Reference proteome</keyword>
<dbReference type="AlphaFoldDB" id="A0A1J1HTI1"/>
<organism evidence="1 2">
    <name type="scientific">Clunio marinus</name>
    <dbReference type="NCBI Taxonomy" id="568069"/>
    <lineage>
        <taxon>Eukaryota</taxon>
        <taxon>Metazoa</taxon>
        <taxon>Ecdysozoa</taxon>
        <taxon>Arthropoda</taxon>
        <taxon>Hexapoda</taxon>
        <taxon>Insecta</taxon>
        <taxon>Pterygota</taxon>
        <taxon>Neoptera</taxon>
        <taxon>Endopterygota</taxon>
        <taxon>Diptera</taxon>
        <taxon>Nematocera</taxon>
        <taxon>Chironomoidea</taxon>
        <taxon>Chironomidae</taxon>
        <taxon>Clunio</taxon>
    </lineage>
</organism>
<proteinExistence type="predicted"/>
<protein>
    <submittedName>
        <fullName evidence="1">CLUMA_CG005049, isoform A</fullName>
    </submittedName>
</protein>
<gene>
    <name evidence="1" type="ORF">CLUMA_CG005049</name>
</gene>
<accession>A0A1J1HTI1</accession>
<name>A0A1J1HTI1_9DIPT</name>